<proteinExistence type="predicted"/>
<accession>A0A1F6CXW5</accession>
<evidence type="ECO:0000313" key="2">
    <source>
        <dbReference type="EMBL" id="OGG54008.1"/>
    </source>
</evidence>
<dbReference type="SUPFAM" id="SSF54637">
    <property type="entry name" value="Thioesterase/thiol ester dehydrase-isomerase"/>
    <property type="match status" value="1"/>
</dbReference>
<organism evidence="2 3">
    <name type="scientific">Candidatus Kaiserbacteria bacterium RIFCSPHIGHO2_01_FULL_53_29</name>
    <dbReference type="NCBI Taxonomy" id="1798480"/>
    <lineage>
        <taxon>Bacteria</taxon>
        <taxon>Candidatus Kaiseribacteriota</taxon>
    </lineage>
</organism>
<dbReference type="EMBL" id="MFKT01000006">
    <property type="protein sequence ID" value="OGG54008.1"/>
    <property type="molecule type" value="Genomic_DNA"/>
</dbReference>
<reference evidence="2 3" key="1">
    <citation type="journal article" date="2016" name="Nat. Commun.">
        <title>Thousands of microbial genomes shed light on interconnected biogeochemical processes in an aquifer system.</title>
        <authorList>
            <person name="Anantharaman K."/>
            <person name="Brown C.T."/>
            <person name="Hug L.A."/>
            <person name="Sharon I."/>
            <person name="Castelle C.J."/>
            <person name="Probst A.J."/>
            <person name="Thomas B.C."/>
            <person name="Singh A."/>
            <person name="Wilkins M.J."/>
            <person name="Karaoz U."/>
            <person name="Brodie E.L."/>
            <person name="Williams K.H."/>
            <person name="Hubbard S.S."/>
            <person name="Banfield J.F."/>
        </authorList>
    </citation>
    <scope>NUCLEOTIDE SEQUENCE [LARGE SCALE GENOMIC DNA]</scope>
</reference>
<feature type="domain" description="MaoC-like" evidence="1">
    <location>
        <begin position="12"/>
        <end position="115"/>
    </location>
</feature>
<dbReference type="InterPro" id="IPR002539">
    <property type="entry name" value="MaoC-like_dom"/>
</dbReference>
<dbReference type="STRING" id="1798480.A2851_01755"/>
<evidence type="ECO:0000259" key="1">
    <source>
        <dbReference type="Pfam" id="PF01575"/>
    </source>
</evidence>
<dbReference type="Gene3D" id="3.10.129.10">
    <property type="entry name" value="Hotdog Thioesterase"/>
    <property type="match status" value="1"/>
</dbReference>
<evidence type="ECO:0000313" key="3">
    <source>
        <dbReference type="Proteomes" id="UP000176863"/>
    </source>
</evidence>
<name>A0A1F6CXW5_9BACT</name>
<dbReference type="InterPro" id="IPR029069">
    <property type="entry name" value="HotDog_dom_sf"/>
</dbReference>
<dbReference type="Pfam" id="PF01575">
    <property type="entry name" value="MaoC_dehydratas"/>
    <property type="match status" value="1"/>
</dbReference>
<dbReference type="PANTHER" id="PTHR42993">
    <property type="entry name" value="MAOC-LIKE DEHYDRATASE DOMAIN-CONTAINING PROTEIN"/>
    <property type="match status" value="1"/>
</dbReference>
<dbReference type="Proteomes" id="UP000176863">
    <property type="component" value="Unassembled WGS sequence"/>
</dbReference>
<protein>
    <recommendedName>
        <fullName evidence="1">MaoC-like domain-containing protein</fullName>
    </recommendedName>
</protein>
<gene>
    <name evidence="2" type="ORF">A2851_01755</name>
</gene>
<dbReference type="AlphaFoldDB" id="A0A1F6CXW5"/>
<dbReference type="PANTHER" id="PTHR42993:SF1">
    <property type="entry name" value="MAOC-LIKE DEHYDRATASE DOMAIN-CONTAINING PROTEIN"/>
    <property type="match status" value="1"/>
</dbReference>
<comment type="caution">
    <text evidence="2">The sequence shown here is derived from an EMBL/GenBank/DDBJ whole genome shotgun (WGS) entry which is preliminary data.</text>
</comment>
<sequence length="145" mass="16063">MRSKEFGPWSAGVTISQEMINQFGQLTGDNQWIHTDPEKAAARSMYGSTIAQGFFTLSLLPAFQKDELERVQRQLSGSLVHIKGSYQFKRPVAAGSTVHARGRICEARQGPHNTVFVDYEYEIAVACGKPAAIGTMVLLWTQRGM</sequence>